<evidence type="ECO:0000313" key="2">
    <source>
        <dbReference type="Proteomes" id="UP000499080"/>
    </source>
</evidence>
<gene>
    <name evidence="1" type="ORF">AVEN_196147_1</name>
</gene>
<evidence type="ECO:0000313" key="1">
    <source>
        <dbReference type="EMBL" id="GBM22793.1"/>
    </source>
</evidence>
<dbReference type="AlphaFoldDB" id="A0A4Y2E0V4"/>
<accession>A0A4Y2E0V4</accession>
<dbReference type="Proteomes" id="UP000499080">
    <property type="component" value="Unassembled WGS sequence"/>
</dbReference>
<dbReference type="EMBL" id="BGPR01000486">
    <property type="protein sequence ID" value="GBM22793.1"/>
    <property type="molecule type" value="Genomic_DNA"/>
</dbReference>
<reference evidence="1 2" key="1">
    <citation type="journal article" date="2019" name="Sci. Rep.">
        <title>Orb-weaving spider Araneus ventricosus genome elucidates the spidroin gene catalogue.</title>
        <authorList>
            <person name="Kono N."/>
            <person name="Nakamura H."/>
            <person name="Ohtoshi R."/>
            <person name="Moran D.A.P."/>
            <person name="Shinohara A."/>
            <person name="Yoshida Y."/>
            <person name="Fujiwara M."/>
            <person name="Mori M."/>
            <person name="Tomita M."/>
            <person name="Arakawa K."/>
        </authorList>
    </citation>
    <scope>NUCLEOTIDE SEQUENCE [LARGE SCALE GENOMIC DNA]</scope>
</reference>
<keyword evidence="2" id="KW-1185">Reference proteome</keyword>
<name>A0A4Y2E0V4_ARAVE</name>
<organism evidence="1 2">
    <name type="scientific">Araneus ventricosus</name>
    <name type="common">Orbweaver spider</name>
    <name type="synonym">Epeira ventricosa</name>
    <dbReference type="NCBI Taxonomy" id="182803"/>
    <lineage>
        <taxon>Eukaryota</taxon>
        <taxon>Metazoa</taxon>
        <taxon>Ecdysozoa</taxon>
        <taxon>Arthropoda</taxon>
        <taxon>Chelicerata</taxon>
        <taxon>Arachnida</taxon>
        <taxon>Araneae</taxon>
        <taxon>Araneomorphae</taxon>
        <taxon>Entelegynae</taxon>
        <taxon>Araneoidea</taxon>
        <taxon>Araneidae</taxon>
        <taxon>Araneus</taxon>
    </lineage>
</organism>
<proteinExistence type="predicted"/>
<sequence>MLDDTLDEIFEQTDSEDYNENDMEEIETDVSGDTERWADDSIFKNISFDGNLWPGIFTHKKVRPTSEKTFSRQTILRSDLHTWCLIILLLRRK</sequence>
<protein>
    <submittedName>
        <fullName evidence="1">Uncharacterized protein</fullName>
    </submittedName>
</protein>
<comment type="caution">
    <text evidence="1">The sequence shown here is derived from an EMBL/GenBank/DDBJ whole genome shotgun (WGS) entry which is preliminary data.</text>
</comment>